<feature type="compositionally biased region" description="Polar residues" evidence="1">
    <location>
        <begin position="42"/>
        <end position="56"/>
    </location>
</feature>
<evidence type="ECO:0000313" key="3">
    <source>
        <dbReference type="Proteomes" id="UP001295444"/>
    </source>
</evidence>
<dbReference type="EMBL" id="OW240912">
    <property type="protein sequence ID" value="CAH2224512.1"/>
    <property type="molecule type" value="Genomic_DNA"/>
</dbReference>
<proteinExistence type="predicted"/>
<gene>
    <name evidence="2" type="ORF">PECUL_23A042614</name>
</gene>
<reference evidence="2" key="1">
    <citation type="submission" date="2022-03" db="EMBL/GenBank/DDBJ databases">
        <authorList>
            <person name="Alioto T."/>
            <person name="Alioto T."/>
            <person name="Gomez Garrido J."/>
        </authorList>
    </citation>
    <scope>NUCLEOTIDE SEQUENCE</scope>
</reference>
<feature type="region of interest" description="Disordered" evidence="1">
    <location>
        <begin position="1"/>
        <end position="56"/>
    </location>
</feature>
<name>A0AAD1VR71_PELCU</name>
<evidence type="ECO:0000256" key="1">
    <source>
        <dbReference type="SAM" id="MobiDB-lite"/>
    </source>
</evidence>
<dbReference type="Gene3D" id="3.30.70.1820">
    <property type="entry name" value="L1 transposable element, RRM domain"/>
    <property type="match status" value="1"/>
</dbReference>
<protein>
    <submittedName>
        <fullName evidence="2">Uncharacterized protein</fullName>
    </submittedName>
</protein>
<dbReference type="InterPro" id="IPR004244">
    <property type="entry name" value="Transposase_22"/>
</dbReference>
<evidence type="ECO:0000313" key="2">
    <source>
        <dbReference type="EMBL" id="CAH2224512.1"/>
    </source>
</evidence>
<sequence>MSNPKGKKNAQKNEKLNFFTQKNASNSEAERGPYQDGADEQTAGNIPNTGPSYEGQENMTKTYLDEAMNTMADKLIKTWQSSIGQLRKEIQDIGSRTTHVENKLSEYVTGHNDMANHVATLEQKIEIMEAYVQGLLRAYAPDIPTDMLLVDRVHRVPKPRNLPDSILRDVLLRAHYFHIKEAVLRASRNRTELHETYTTVKILADLSTATLKRRRDFHPVKEELRCAGIRYRWGTAG</sequence>
<feature type="compositionally biased region" description="Basic residues" evidence="1">
    <location>
        <begin position="1"/>
        <end position="10"/>
    </location>
</feature>
<dbReference type="Gene3D" id="3.30.250.20">
    <property type="entry name" value="L1 transposable element, C-terminal domain"/>
    <property type="match status" value="1"/>
</dbReference>
<accession>A0AAD1VR71</accession>
<dbReference type="PANTHER" id="PTHR11505">
    <property type="entry name" value="L1 TRANSPOSABLE ELEMENT-RELATED"/>
    <property type="match status" value="1"/>
</dbReference>
<feature type="compositionally biased region" description="Polar residues" evidence="1">
    <location>
        <begin position="18"/>
        <end position="27"/>
    </location>
</feature>
<dbReference type="AlphaFoldDB" id="A0AAD1VR71"/>
<organism evidence="2 3">
    <name type="scientific">Pelobates cultripes</name>
    <name type="common">Western spadefoot toad</name>
    <dbReference type="NCBI Taxonomy" id="61616"/>
    <lineage>
        <taxon>Eukaryota</taxon>
        <taxon>Metazoa</taxon>
        <taxon>Chordata</taxon>
        <taxon>Craniata</taxon>
        <taxon>Vertebrata</taxon>
        <taxon>Euteleostomi</taxon>
        <taxon>Amphibia</taxon>
        <taxon>Batrachia</taxon>
        <taxon>Anura</taxon>
        <taxon>Pelobatoidea</taxon>
        <taxon>Pelobatidae</taxon>
        <taxon>Pelobates</taxon>
    </lineage>
</organism>
<keyword evidence="3" id="KW-1185">Reference proteome</keyword>
<dbReference type="InterPro" id="IPR042566">
    <property type="entry name" value="L1_C"/>
</dbReference>
<dbReference type="Proteomes" id="UP001295444">
    <property type="component" value="Chromosome 01"/>
</dbReference>